<evidence type="ECO:0000313" key="5">
    <source>
        <dbReference type="Proteomes" id="UP000596742"/>
    </source>
</evidence>
<keyword evidence="1" id="KW-0479">Metal-binding</keyword>
<dbReference type="AlphaFoldDB" id="A0A8B6D4R4"/>
<feature type="compositionally biased region" description="Polar residues" evidence="2">
    <location>
        <begin position="66"/>
        <end position="83"/>
    </location>
</feature>
<keyword evidence="5" id="KW-1185">Reference proteome</keyword>
<dbReference type="SUPFAM" id="SSF57756">
    <property type="entry name" value="Retrovirus zinc finger-like domains"/>
    <property type="match status" value="1"/>
</dbReference>
<comment type="caution">
    <text evidence="4">The sequence shown here is derived from an EMBL/GenBank/DDBJ whole genome shotgun (WGS) entry which is preliminary data.</text>
</comment>
<dbReference type="GO" id="GO:0008270">
    <property type="term" value="F:zinc ion binding"/>
    <property type="evidence" value="ECO:0007669"/>
    <property type="project" value="UniProtKB-KW"/>
</dbReference>
<dbReference type="InterPro" id="IPR036875">
    <property type="entry name" value="Znf_CCHC_sf"/>
</dbReference>
<dbReference type="PROSITE" id="PS50158">
    <property type="entry name" value="ZF_CCHC"/>
    <property type="match status" value="1"/>
</dbReference>
<dbReference type="InterPro" id="IPR001878">
    <property type="entry name" value="Znf_CCHC"/>
</dbReference>
<feature type="region of interest" description="Disordered" evidence="2">
    <location>
        <begin position="61"/>
        <end position="140"/>
    </location>
</feature>
<proteinExistence type="predicted"/>
<protein>
    <recommendedName>
        <fullName evidence="3">CCHC-type domain-containing protein</fullName>
    </recommendedName>
</protein>
<organism evidence="4 5">
    <name type="scientific">Mytilus galloprovincialis</name>
    <name type="common">Mediterranean mussel</name>
    <dbReference type="NCBI Taxonomy" id="29158"/>
    <lineage>
        <taxon>Eukaryota</taxon>
        <taxon>Metazoa</taxon>
        <taxon>Spiralia</taxon>
        <taxon>Lophotrochozoa</taxon>
        <taxon>Mollusca</taxon>
        <taxon>Bivalvia</taxon>
        <taxon>Autobranchia</taxon>
        <taxon>Pteriomorphia</taxon>
        <taxon>Mytilida</taxon>
        <taxon>Mytiloidea</taxon>
        <taxon>Mytilidae</taxon>
        <taxon>Mytilinae</taxon>
        <taxon>Mytilus</taxon>
    </lineage>
</organism>
<dbReference type="GO" id="GO:0003676">
    <property type="term" value="F:nucleic acid binding"/>
    <property type="evidence" value="ECO:0007669"/>
    <property type="project" value="InterPro"/>
</dbReference>
<dbReference type="Proteomes" id="UP000596742">
    <property type="component" value="Unassembled WGS sequence"/>
</dbReference>
<dbReference type="EMBL" id="UYJE01002880">
    <property type="protein sequence ID" value="VDI14581.1"/>
    <property type="molecule type" value="Genomic_DNA"/>
</dbReference>
<evidence type="ECO:0000313" key="4">
    <source>
        <dbReference type="EMBL" id="VDI14581.1"/>
    </source>
</evidence>
<keyword evidence="1" id="KW-0863">Zinc-finger</keyword>
<name>A0A8B6D4R4_MYTGA</name>
<keyword evidence="1" id="KW-0862">Zinc</keyword>
<gene>
    <name evidence="4" type="ORF">MGAL_10B015813</name>
</gene>
<reference evidence="4" key="1">
    <citation type="submission" date="2018-11" db="EMBL/GenBank/DDBJ databases">
        <authorList>
            <person name="Alioto T."/>
            <person name="Alioto T."/>
        </authorList>
    </citation>
    <scope>NUCLEOTIDE SEQUENCE</scope>
</reference>
<evidence type="ECO:0000256" key="2">
    <source>
        <dbReference type="SAM" id="MobiDB-lite"/>
    </source>
</evidence>
<evidence type="ECO:0000256" key="1">
    <source>
        <dbReference type="PROSITE-ProRule" id="PRU00047"/>
    </source>
</evidence>
<feature type="domain" description="CCHC-type" evidence="3">
    <location>
        <begin position="29"/>
        <end position="44"/>
    </location>
</feature>
<accession>A0A8B6D4R4</accession>
<sequence>MRPDLTPYRTRLWCSTDLSSSVLGRQPVCLKCGEKGHKRSACPETTTTKRTYAKAVTMAAEDRNGDSAQLSADVPCTSSSEGSTGRPDVLLRSEGWTVRPDGLTKKWTQQRREREKDGDEEEDDSAKKQLVIEGEWNEDESRKVVMNFREDIINSQNNPDDVS</sequence>
<evidence type="ECO:0000259" key="3">
    <source>
        <dbReference type="PROSITE" id="PS50158"/>
    </source>
</evidence>